<keyword evidence="3 7" id="KW-0808">Transferase</keyword>
<feature type="domain" description="Methyltransferase" evidence="6">
    <location>
        <begin position="54"/>
        <end position="136"/>
    </location>
</feature>
<dbReference type="Pfam" id="PF00535">
    <property type="entry name" value="Glycos_transf_2"/>
    <property type="match status" value="1"/>
</dbReference>
<feature type="domain" description="Glycosyltransferase 2-like" evidence="5">
    <location>
        <begin position="722"/>
        <end position="893"/>
    </location>
</feature>
<dbReference type="InterPro" id="IPR001173">
    <property type="entry name" value="Glyco_trans_2-like"/>
</dbReference>
<organism evidence="7">
    <name type="scientific">Leptotrichia mesophila</name>
    <dbReference type="NCBI Taxonomy" id="3239303"/>
    <lineage>
        <taxon>Bacteria</taxon>
        <taxon>Fusobacteriati</taxon>
        <taxon>Fusobacteriota</taxon>
        <taxon>Fusobacteriia</taxon>
        <taxon>Fusobacteriales</taxon>
        <taxon>Leptotrichiaceae</taxon>
        <taxon>Leptotrichia</taxon>
    </lineage>
</organism>
<evidence type="ECO:0000313" key="7">
    <source>
        <dbReference type="EMBL" id="XDU64667.1"/>
    </source>
</evidence>
<dbReference type="SUPFAM" id="SSF53448">
    <property type="entry name" value="Nucleotide-diphospho-sugar transferases"/>
    <property type="match status" value="1"/>
</dbReference>
<dbReference type="Gene3D" id="3.90.550.10">
    <property type="entry name" value="Spore Coat Polysaccharide Biosynthesis Protein SpsA, Chain A"/>
    <property type="match status" value="1"/>
</dbReference>
<comment type="similarity">
    <text evidence="1">Belongs to the glycosyltransferase 2 family.</text>
</comment>
<reference evidence="7" key="1">
    <citation type="submission" date="2024-07" db="EMBL/GenBank/DDBJ databases">
        <authorList>
            <person name="Li X.-J."/>
            <person name="Wang X."/>
        </authorList>
    </citation>
    <scope>NUCLEOTIDE SEQUENCE</scope>
    <source>
        <strain evidence="7">HSP-342</strain>
    </source>
</reference>
<dbReference type="PANTHER" id="PTHR43179:SF12">
    <property type="entry name" value="GALACTOFURANOSYLTRANSFERASE GLFT2"/>
    <property type="match status" value="1"/>
</dbReference>
<dbReference type="KEGG" id="lmes:AB8B23_00300"/>
<dbReference type="Pfam" id="PF13692">
    <property type="entry name" value="Glyco_trans_1_4"/>
    <property type="match status" value="1"/>
</dbReference>
<keyword evidence="4" id="KW-0175">Coiled coil</keyword>
<dbReference type="InterPro" id="IPR041698">
    <property type="entry name" value="Methyltransf_25"/>
</dbReference>
<proteinExistence type="inferred from homology"/>
<dbReference type="SUPFAM" id="SSF53335">
    <property type="entry name" value="S-adenosyl-L-methionine-dependent methyltransferases"/>
    <property type="match status" value="1"/>
</dbReference>
<dbReference type="CDD" id="cd04186">
    <property type="entry name" value="GT_2_like_c"/>
    <property type="match status" value="1"/>
</dbReference>
<feature type="coiled-coil region" evidence="4">
    <location>
        <begin position="222"/>
        <end position="249"/>
    </location>
</feature>
<dbReference type="CDD" id="cd02440">
    <property type="entry name" value="AdoMet_MTases"/>
    <property type="match status" value="1"/>
</dbReference>
<accession>A0AB39VBA1</accession>
<evidence type="ECO:0000256" key="3">
    <source>
        <dbReference type="ARBA" id="ARBA00022679"/>
    </source>
</evidence>
<dbReference type="InterPro" id="IPR029044">
    <property type="entry name" value="Nucleotide-diphossugar_trans"/>
</dbReference>
<name>A0AB39VBA1_9FUSO</name>
<dbReference type="EMBL" id="CP165646">
    <property type="protein sequence ID" value="XDU64667.1"/>
    <property type="molecule type" value="Genomic_DNA"/>
</dbReference>
<evidence type="ECO:0000259" key="6">
    <source>
        <dbReference type="Pfam" id="PF13649"/>
    </source>
</evidence>
<protein>
    <submittedName>
        <fullName evidence="7">Glycosyltransferase</fullName>
        <ecNumber evidence="7">2.4.-.-</ecNumber>
    </submittedName>
</protein>
<sequence length="973" mass="115743">MQNINSKKYWDDRFKTGDWDTFGGREQTSFFSDILLRNLPEWVYEKICLENLSIVDLGCAEGEMTKQLKDIFKNSKVLGVDFSKDAIEIARKRFANFDIEFEVNSIENFNKLYDVSICSNVLEHFYNPFEQLKKIFKQTSKIAIIMMPFQEKNLHEEHFYRFDYNDYKMMQDNFYLAYYKIINTENYEKTYWPGKQILLIYIKKDYIELKEFSLDKINNGSFEESLELQNKLEQRIEKISKKNILLEQRIEKILKINYTYKNNIQETQKLLHKVLKSKSSKIIHLYNRLVHQLLFGSLQEKKKFIKWITKKSSELSDYRFNPIMNLLNVLEGKTIIDKSEKKNNKKIKLLDYTYKKVDVVFLSVIDWNFRYQRPQHLAKNISQNGNRVFYINANFSEQNKINKLTENLYNITLKRQEKLRIYDILEEDSDILKKQLDELYKEFNIRESIVILEYPTWYEVTEFLKNKYKSKIILDYIDDYNDFKETSENKYLKEATKKCLEMSDLVITTSDFLNKRASKYAKNTKIIRNGTEFSFFNKALREKKVDEKVKIGYYGAISSWFDTNKVEFIAKNRPDIEIELIGEVSEPEVENILKRYSNVSFLGEKKYEDLPNYLMNYDVCLIPFKDDIDLIKATNPVKFYEYLSAGKKVVATDIPELRPYEGNLVKLAKNKEEFLKFVNELIEKVDTEYEIKERIEFAKQNDWSDRAKNIMKCSKDLFEKVSIIIVTYNNLDLTKKCINSILERTAYPNYEIIIVDNASSDDTPNYLREIKEEYSNIKIKLNKENMGFASGNNQGIKLSDGKYYILLNNDTIVTRGWITGLIKHFENKKVGMVGSVTNSIGNEAEIKVDYKNENEIDEFSLNYTTEHYNEIYEDIEVLAMYCVALKKDIVNEIGLLDENYEIGMFEDDDYSCALTNAGYELICAEDVFVHHFGRSSFKKMNNKEYKRIFERNKKYYEEKWNTVWIPHRKRFEL</sequence>
<evidence type="ECO:0000259" key="5">
    <source>
        <dbReference type="Pfam" id="PF00535"/>
    </source>
</evidence>
<dbReference type="RefSeq" id="WP_369712963.1">
    <property type="nucleotide sequence ID" value="NZ_CP165646.1"/>
</dbReference>
<dbReference type="GO" id="GO:0016757">
    <property type="term" value="F:glycosyltransferase activity"/>
    <property type="evidence" value="ECO:0007669"/>
    <property type="project" value="UniProtKB-KW"/>
</dbReference>
<evidence type="ECO:0000256" key="4">
    <source>
        <dbReference type="SAM" id="Coils"/>
    </source>
</evidence>
<keyword evidence="2 7" id="KW-0328">Glycosyltransferase</keyword>
<evidence type="ECO:0000256" key="2">
    <source>
        <dbReference type="ARBA" id="ARBA00022676"/>
    </source>
</evidence>
<dbReference type="PANTHER" id="PTHR43179">
    <property type="entry name" value="RHAMNOSYLTRANSFERASE WBBL"/>
    <property type="match status" value="1"/>
</dbReference>
<dbReference type="Pfam" id="PF13649">
    <property type="entry name" value="Methyltransf_25"/>
    <property type="match status" value="1"/>
</dbReference>
<dbReference type="Gene3D" id="3.40.50.150">
    <property type="entry name" value="Vaccinia Virus protein VP39"/>
    <property type="match status" value="1"/>
</dbReference>
<dbReference type="InterPro" id="IPR029063">
    <property type="entry name" value="SAM-dependent_MTases_sf"/>
</dbReference>
<dbReference type="Gene3D" id="3.40.50.2000">
    <property type="entry name" value="Glycogen Phosphorylase B"/>
    <property type="match status" value="1"/>
</dbReference>
<gene>
    <name evidence="7" type="ORF">AB8B23_00300</name>
</gene>
<evidence type="ECO:0000256" key="1">
    <source>
        <dbReference type="ARBA" id="ARBA00006739"/>
    </source>
</evidence>
<dbReference type="AlphaFoldDB" id="A0AB39VBA1"/>
<dbReference type="EC" id="2.4.-.-" evidence="7"/>
<dbReference type="SUPFAM" id="SSF53756">
    <property type="entry name" value="UDP-Glycosyltransferase/glycogen phosphorylase"/>
    <property type="match status" value="1"/>
</dbReference>